<accession>A0ABS0S927</accession>
<dbReference type="Pfam" id="PF00501">
    <property type="entry name" value="AMP-binding"/>
    <property type="match status" value="1"/>
</dbReference>
<dbReference type="InterPro" id="IPR020845">
    <property type="entry name" value="AMP-binding_CS"/>
</dbReference>
<reference evidence="7 8" key="1">
    <citation type="submission" date="2020-10" db="EMBL/GenBank/DDBJ databases">
        <title>Aquamicrobium zhengzhouensis sp. nov., a exopolysaccharide producing bacterium isolated from farmland soil.</title>
        <authorList>
            <person name="Wang X."/>
        </authorList>
    </citation>
    <scope>NUCLEOTIDE SEQUENCE [LARGE SCALE GENOMIC DNA]</scope>
    <source>
        <strain evidence="8">cd-1</strain>
    </source>
</reference>
<keyword evidence="4" id="KW-0067">ATP-binding</keyword>
<comment type="caution">
    <text evidence="7">The sequence shown here is derived from an EMBL/GenBank/DDBJ whole genome shotgun (WGS) entry which is preliminary data.</text>
</comment>
<gene>
    <name evidence="7" type="ORF">IOD40_03845</name>
</gene>
<dbReference type="SUPFAM" id="SSF56801">
    <property type="entry name" value="Acetyl-CoA synthetase-like"/>
    <property type="match status" value="1"/>
</dbReference>
<sequence>MVKEGDFLWEGSDAFKEATGVAAFIRWLRDERGLDFADYRELQIWSAKEIEAFWAAIYDYFEVISDTPYESVLVKREMPGAQWFVGARVNYAEHILRHEGDDPEKVVVHHLSETRELAGMKWRELGDMTRKIATRLRAMGVVPGDRVVSYMPNIPETMAAMLAVTAVGAIWSSAAPEFGVGTVADRFSQIAPKVLFAADGYRFAGKDFSRRKEVADIVDGLSSLEQVIWLDYLSDEGAPSFDGKSVTLFSDVLNDAVVAREDFRYERVAHDHPLWILFSSGTTGLPKAIVQSHIGIILEHYKSAVFHLNLNADSRMFFYSTTGWVMWNSLMWGPLVGGSVVLYDGSPTYPGPDLLWKLAADTKTTSFGASPTFVENMRKHGIVPKERFDLDAIESIMLAGSPATPESFKWLYDAVKEDLWVTSQSGGTEFCCGLVGATPTQPVYAGEIQAPCLGIDVRVFDDAGNSMVDEVGELVVASPMPSMPLFFWGDSEFKKYKEAYFDTYPGIWRHGDFMKINSRGGCFVYGRSDSTLNRFGVRIGSAEIYRTLEGMEEIEDSLIVCIEEPNGGFYMPLFVQLKEGVVFDEALDKAIRKRLREERSPRHVPDEVHAVPLTPYTLTGKKMEVPVRKMLMGWPVAKAYSADAMRDPKAMEWFVDFAAKRLAEKGESMYGSLANETK</sequence>
<dbReference type="GO" id="GO:0030729">
    <property type="term" value="F:acetoacetate-CoA ligase activity"/>
    <property type="evidence" value="ECO:0007669"/>
    <property type="project" value="UniProtKB-EC"/>
</dbReference>
<evidence type="ECO:0000256" key="4">
    <source>
        <dbReference type="ARBA" id="ARBA00022840"/>
    </source>
</evidence>
<organism evidence="7 8">
    <name type="scientific">Aquamicrobium zhengzhouense</name>
    <dbReference type="NCBI Taxonomy" id="2781738"/>
    <lineage>
        <taxon>Bacteria</taxon>
        <taxon>Pseudomonadati</taxon>
        <taxon>Pseudomonadota</taxon>
        <taxon>Alphaproteobacteria</taxon>
        <taxon>Hyphomicrobiales</taxon>
        <taxon>Phyllobacteriaceae</taxon>
        <taxon>Aquamicrobium</taxon>
    </lineage>
</organism>
<protein>
    <submittedName>
        <fullName evidence="7">Acetoacetate--CoA ligase</fullName>
        <ecNumber evidence="7">6.2.1.16</ecNumber>
    </submittedName>
</protein>
<dbReference type="PANTHER" id="PTHR42921:SF1">
    <property type="entry name" value="ACETOACETYL-COA SYNTHETASE"/>
    <property type="match status" value="1"/>
</dbReference>
<evidence type="ECO:0000256" key="3">
    <source>
        <dbReference type="ARBA" id="ARBA00022741"/>
    </source>
</evidence>
<evidence type="ECO:0000313" key="7">
    <source>
        <dbReference type="EMBL" id="MBI1619798.1"/>
    </source>
</evidence>
<dbReference type="InterPro" id="IPR000873">
    <property type="entry name" value="AMP-dep_synth/lig_dom"/>
</dbReference>
<dbReference type="InterPro" id="IPR045851">
    <property type="entry name" value="AMP-bd_C_sf"/>
</dbReference>
<evidence type="ECO:0000256" key="1">
    <source>
        <dbReference type="ARBA" id="ARBA00006432"/>
    </source>
</evidence>
<dbReference type="RefSeq" id="WP_198474528.1">
    <property type="nucleotide sequence ID" value="NZ_JADGMQ010000002.1"/>
</dbReference>
<dbReference type="InterPro" id="IPR005914">
    <property type="entry name" value="Acac_CoA_synth"/>
</dbReference>
<dbReference type="PANTHER" id="PTHR42921">
    <property type="entry name" value="ACETOACETYL-COA SYNTHETASE"/>
    <property type="match status" value="1"/>
</dbReference>
<proteinExistence type="inferred from homology"/>
<feature type="domain" description="Acetyl-coenzyme A synthetase N-terminal" evidence="6">
    <location>
        <begin position="39"/>
        <end position="94"/>
    </location>
</feature>
<evidence type="ECO:0000256" key="2">
    <source>
        <dbReference type="ARBA" id="ARBA00022598"/>
    </source>
</evidence>
<dbReference type="Gene3D" id="3.30.300.30">
    <property type="match status" value="1"/>
</dbReference>
<dbReference type="NCBIfam" id="TIGR01217">
    <property type="entry name" value="ac_ac_CoA_syn"/>
    <property type="match status" value="1"/>
</dbReference>
<keyword evidence="3" id="KW-0547">Nucleotide-binding</keyword>
<dbReference type="EMBL" id="JADGMQ010000002">
    <property type="protein sequence ID" value="MBI1619798.1"/>
    <property type="molecule type" value="Genomic_DNA"/>
</dbReference>
<dbReference type="Pfam" id="PF16177">
    <property type="entry name" value="ACAS_N"/>
    <property type="match status" value="1"/>
</dbReference>
<name>A0ABS0S927_9HYPH</name>
<dbReference type="Proteomes" id="UP000601789">
    <property type="component" value="Unassembled WGS sequence"/>
</dbReference>
<dbReference type="EC" id="6.2.1.16" evidence="7"/>
<dbReference type="PROSITE" id="PS00455">
    <property type="entry name" value="AMP_BINDING"/>
    <property type="match status" value="1"/>
</dbReference>
<keyword evidence="8" id="KW-1185">Reference proteome</keyword>
<feature type="domain" description="AMP-dependent synthetase/ligase" evidence="5">
    <location>
        <begin position="104"/>
        <end position="480"/>
    </location>
</feature>
<evidence type="ECO:0000313" key="8">
    <source>
        <dbReference type="Proteomes" id="UP000601789"/>
    </source>
</evidence>
<comment type="similarity">
    <text evidence="1">Belongs to the ATP-dependent AMP-binding enzyme family.</text>
</comment>
<dbReference type="NCBIfam" id="NF002937">
    <property type="entry name" value="PRK03584.1"/>
    <property type="match status" value="1"/>
</dbReference>
<keyword evidence="2 7" id="KW-0436">Ligase</keyword>
<dbReference type="Gene3D" id="3.40.50.12780">
    <property type="entry name" value="N-terminal domain of ligase-like"/>
    <property type="match status" value="1"/>
</dbReference>
<dbReference type="InterPro" id="IPR032387">
    <property type="entry name" value="ACAS_N"/>
</dbReference>
<evidence type="ECO:0000259" key="5">
    <source>
        <dbReference type="Pfam" id="PF00501"/>
    </source>
</evidence>
<dbReference type="InterPro" id="IPR042099">
    <property type="entry name" value="ANL_N_sf"/>
</dbReference>
<evidence type="ECO:0000259" key="6">
    <source>
        <dbReference type="Pfam" id="PF16177"/>
    </source>
</evidence>